<evidence type="ECO:0000256" key="1">
    <source>
        <dbReference type="ARBA" id="ARBA00009820"/>
    </source>
</evidence>
<dbReference type="PANTHER" id="PTHR36842:SF1">
    <property type="entry name" value="PROTEIN TOLB"/>
    <property type="match status" value="1"/>
</dbReference>
<dbReference type="Proteomes" id="UP001207918">
    <property type="component" value="Unassembled WGS sequence"/>
</dbReference>
<organism evidence="2 3">
    <name type="scientific">Fodinibius salsisoli</name>
    <dbReference type="NCBI Taxonomy" id="2820877"/>
    <lineage>
        <taxon>Bacteria</taxon>
        <taxon>Pseudomonadati</taxon>
        <taxon>Balneolota</taxon>
        <taxon>Balneolia</taxon>
        <taxon>Balneolales</taxon>
        <taxon>Balneolaceae</taxon>
        <taxon>Fodinibius</taxon>
    </lineage>
</organism>
<keyword evidence="3" id="KW-1185">Reference proteome</keyword>
<gene>
    <name evidence="2" type="ORF">J6I44_02340</name>
</gene>
<evidence type="ECO:0000313" key="3">
    <source>
        <dbReference type="Proteomes" id="UP001207918"/>
    </source>
</evidence>
<dbReference type="SUPFAM" id="SSF82171">
    <property type="entry name" value="DPP6 N-terminal domain-like"/>
    <property type="match status" value="1"/>
</dbReference>
<dbReference type="InterPro" id="IPR011659">
    <property type="entry name" value="WD40"/>
</dbReference>
<dbReference type="Pfam" id="PF07676">
    <property type="entry name" value="PD40"/>
    <property type="match status" value="2"/>
</dbReference>
<name>A0ABT3PIR5_9BACT</name>
<comment type="similarity">
    <text evidence="1">Belongs to the TolB family.</text>
</comment>
<reference evidence="2 3" key="1">
    <citation type="submission" date="2021-03" db="EMBL/GenBank/DDBJ databases">
        <title>Aliifodinibius sp. nov., a new bacterium isolated from saline soil.</title>
        <authorList>
            <person name="Galisteo C."/>
            <person name="De La Haba R."/>
            <person name="Sanchez-Porro C."/>
            <person name="Ventosa A."/>
        </authorList>
    </citation>
    <scope>NUCLEOTIDE SEQUENCE [LARGE SCALE GENOMIC DNA]</scope>
    <source>
        <strain evidence="2 3">1BSP15-2V2</strain>
    </source>
</reference>
<accession>A0ABT3PIR5</accession>
<dbReference type="EMBL" id="JAGGJA010000001">
    <property type="protein sequence ID" value="MCW9705673.1"/>
    <property type="molecule type" value="Genomic_DNA"/>
</dbReference>
<comment type="caution">
    <text evidence="2">The sequence shown here is derived from an EMBL/GenBank/DDBJ whole genome shotgun (WGS) entry which is preliminary data.</text>
</comment>
<protein>
    <submittedName>
        <fullName evidence="2">PD40 domain-containing protein</fullName>
    </submittedName>
</protein>
<dbReference type="PANTHER" id="PTHR36842">
    <property type="entry name" value="PROTEIN TOLB HOMOLOG"/>
    <property type="match status" value="1"/>
</dbReference>
<sequence length="946" mass="107963">MAEAQFYPTQYRPPNQNWQQLQTPHFNIIFAEGDDSSAVQMGRILEQQYPLAQQLVGGELRNFPVILNSYNDRSNGFVTPFHFRSEIELPPIKGKAINPKSGNWLQAVGPHELVHALQFSNLGGINFPAFLSLFGPDLARSFHGAIPSGITEGLAVHHETEQVAPEGGRGNYPFFTNQFNSVLESPQRWSMGQMVQVSSNSRPFDRHYIGGYEFTSWLQGRYGPNTTRQALDFYMDFPFLGYGIALRHATGNWPGQLYDEFTEDKQRQLNQRSNYQSTVQTLDIPHKGREIRRPKWLSDSTLVFYGSFYNGRPGFYQYDLQTESINQLVTTNSVGDYQYDLSQDRKILLYSYYQSDPIYDNTATSELIEFHLNCNEKHQITSRGRLYAPVYQANKKLALQSRPASSALVSVKEEGDNPSITKKFSSPDYEITAVSVHPDDSYLAIVANKGGHQGLWLVQANNIDAIANRPPDLSFQRGSVFDPEWHPDGHKLLFSSNFSGTHQLYEYNLAQDSIYQLTNSRYNAFEGAYSPNGSQIAFIQQVNNERLPAVINFSKIRPERIDTSLWKPTGAKVAFMQQPVISDSMMAASQSWKVESYRSGFSWIKPRVVLPVIEDFSATDSYRWGVELHSNDVLQSQAYSAEFSYLEDRFWYDLTYQNKQFFPGFKIQLYSDPDYFSFVDDELSSPLTLLRQRRDIALSMPFDIQLNQNIYSTSFSFEPELRYSQLRFFETGGGSNASNFAYSTVTNLTTQFNYRLQQNIRDVQPNAGIILFSELEHYWKASDLQLLTRNEDISLSLQQPTALQGGIWGYISPFKRWNQSLRIGIEGLTQSGLVFDNQNLVSEAFSEAVFITSNNLVRLSSRYTIPLTYPDDGGFLLPLYLSNIYLAAFSDTVADPTNANWYQQSRTVFGLELRSRFRLSNLSFDIGVGFGYEPTRNLHQFYVGGF</sequence>
<dbReference type="Gene3D" id="2.120.10.30">
    <property type="entry name" value="TolB, C-terminal domain"/>
    <property type="match status" value="1"/>
</dbReference>
<proteinExistence type="inferred from homology"/>
<evidence type="ECO:0000313" key="2">
    <source>
        <dbReference type="EMBL" id="MCW9705673.1"/>
    </source>
</evidence>
<dbReference type="RefSeq" id="WP_265764338.1">
    <property type="nucleotide sequence ID" value="NZ_JAGGJA010000001.1"/>
</dbReference>
<dbReference type="InterPro" id="IPR011042">
    <property type="entry name" value="6-blade_b-propeller_TolB-like"/>
</dbReference>